<dbReference type="SUPFAM" id="SSF109604">
    <property type="entry name" value="HD-domain/PDEase-like"/>
    <property type="match status" value="1"/>
</dbReference>
<dbReference type="AlphaFoldDB" id="A0A285NEZ7"/>
<protein>
    <submittedName>
        <fullName evidence="3">Exopolyphosphatase / guanosine-5'-triphosphate,3'-diphosphate pyrophosphatase</fullName>
    </submittedName>
</protein>
<dbReference type="Pfam" id="PF02541">
    <property type="entry name" value="Ppx-GppA"/>
    <property type="match status" value="1"/>
</dbReference>
<evidence type="ECO:0000313" key="4">
    <source>
        <dbReference type="Proteomes" id="UP000219439"/>
    </source>
</evidence>
<dbReference type="PANTHER" id="PTHR30005">
    <property type="entry name" value="EXOPOLYPHOSPHATASE"/>
    <property type="match status" value="1"/>
</dbReference>
<dbReference type="RefSeq" id="WP_097152589.1">
    <property type="nucleotide sequence ID" value="NZ_OBEL01000001.1"/>
</dbReference>
<proteinExistence type="predicted"/>
<evidence type="ECO:0000259" key="1">
    <source>
        <dbReference type="Pfam" id="PF02541"/>
    </source>
</evidence>
<evidence type="ECO:0000259" key="2">
    <source>
        <dbReference type="Pfam" id="PF21697"/>
    </source>
</evidence>
<evidence type="ECO:0000313" key="3">
    <source>
        <dbReference type="EMBL" id="SNZ08030.1"/>
    </source>
</evidence>
<keyword evidence="4" id="KW-1185">Reference proteome</keyword>
<dbReference type="PANTHER" id="PTHR30005:SF0">
    <property type="entry name" value="RETROGRADE REGULATION PROTEIN 2"/>
    <property type="match status" value="1"/>
</dbReference>
<dbReference type="Gene3D" id="3.30.420.150">
    <property type="entry name" value="Exopolyphosphatase. Domain 2"/>
    <property type="match status" value="1"/>
</dbReference>
<accession>A0A285NEZ7</accession>
<reference evidence="3 4" key="1">
    <citation type="submission" date="2017-09" db="EMBL/GenBank/DDBJ databases">
        <authorList>
            <person name="Ehlers B."/>
            <person name="Leendertz F.H."/>
        </authorList>
    </citation>
    <scope>NUCLEOTIDE SEQUENCE [LARGE SCALE GENOMIC DNA]</scope>
    <source>
        <strain evidence="3 4">DSM 18289</strain>
    </source>
</reference>
<dbReference type="Proteomes" id="UP000219439">
    <property type="component" value="Unassembled WGS sequence"/>
</dbReference>
<dbReference type="Gene3D" id="1.10.3210.10">
    <property type="entry name" value="Hypothetical protein af1432"/>
    <property type="match status" value="1"/>
</dbReference>
<feature type="domain" description="Exopolyphosphatase C-terminal" evidence="2">
    <location>
        <begin position="331"/>
        <end position="510"/>
    </location>
</feature>
<feature type="domain" description="Ppx/GppA phosphatase N-terminal" evidence="1">
    <location>
        <begin position="55"/>
        <end position="322"/>
    </location>
</feature>
<dbReference type="GO" id="GO:0016462">
    <property type="term" value="F:pyrophosphatase activity"/>
    <property type="evidence" value="ECO:0007669"/>
    <property type="project" value="TreeGrafter"/>
</dbReference>
<dbReference type="InterPro" id="IPR050273">
    <property type="entry name" value="GppA/Ppx_hydrolase"/>
</dbReference>
<dbReference type="InterPro" id="IPR003695">
    <property type="entry name" value="Ppx_GppA_N"/>
</dbReference>
<sequence length="516" mass="56733">MTHPAPLPTGSSDKSLTKYANQGLIKGSNPVAVIDIGSNSVRLVMYERLSRAPVPMYNEKVLCGLGKGVAVTGQLDEKAVTCALKALKRFRFLMERAGVKRFFILATAAAREASNGPDFLESVKEICGQEAEVLSGEEEARHSALGIVSAMMDPQGVAGDLGGGSLELIRVMGNELGKGATYPLGGLRLSDMAKGSIKQARKIARTELEKSAELNALEGQNFYAVGGTWRALARLHMSFVGYPLEVMHHYEIDPEEMLEFCEQTMRGDIEDLDWIGSISKARRALLPFGAAVLSEVIKRGKPKRIVMSALGVREGHLYGLLSEDEQKQDPLIAACEELCILRSRSTDYAFELANWLDDIFSKLKVDESAYEKRLRRAACLLADIGWRAHPDYRGTQSLNIIAHGTFIGIDHSGRAYLAMANYFRHEGLSGNRMGLRVRELANTHFRSLARLTGAALRLSHVAAGELPGILPLMTVRLDDDVAVLEIPDELAALKSDKMERRFMQFVRLLGFDGRVD</sequence>
<gene>
    <name evidence="3" type="ORF">SAMN06265368_1414</name>
</gene>
<dbReference type="InterPro" id="IPR048951">
    <property type="entry name" value="Ppx_C"/>
</dbReference>
<dbReference type="EMBL" id="OBEL01000001">
    <property type="protein sequence ID" value="SNZ08030.1"/>
    <property type="molecule type" value="Genomic_DNA"/>
</dbReference>
<organism evidence="3 4">
    <name type="scientific">Cohaesibacter gelatinilyticus</name>
    <dbReference type="NCBI Taxonomy" id="372072"/>
    <lineage>
        <taxon>Bacteria</taxon>
        <taxon>Pseudomonadati</taxon>
        <taxon>Pseudomonadota</taxon>
        <taxon>Alphaproteobacteria</taxon>
        <taxon>Hyphomicrobiales</taxon>
        <taxon>Cohaesibacteraceae</taxon>
    </lineage>
</organism>
<dbReference type="Pfam" id="PF21697">
    <property type="entry name" value="Ppx_C"/>
    <property type="match status" value="1"/>
</dbReference>
<dbReference type="InterPro" id="IPR043129">
    <property type="entry name" value="ATPase_NBD"/>
</dbReference>
<dbReference type="Gene3D" id="3.30.420.40">
    <property type="match status" value="1"/>
</dbReference>
<dbReference type="OrthoDB" id="3698573at2"/>
<dbReference type="CDD" id="cd24052">
    <property type="entry name" value="ASKHA_NBD_HpPPX-GppA-like"/>
    <property type="match status" value="1"/>
</dbReference>
<dbReference type="SUPFAM" id="SSF53067">
    <property type="entry name" value="Actin-like ATPase domain"/>
    <property type="match status" value="2"/>
</dbReference>
<name>A0A285NEZ7_9HYPH</name>